<dbReference type="InterPro" id="IPR044298">
    <property type="entry name" value="MIG/MutY"/>
</dbReference>
<dbReference type="PANTHER" id="PTHR42944:SF1">
    <property type="entry name" value="ADENINE DNA GLYCOSYLASE"/>
    <property type="match status" value="1"/>
</dbReference>
<accession>A0A382NDP9</accession>
<name>A0A382NDP9_9ZZZZ</name>
<dbReference type="GO" id="GO:0035485">
    <property type="term" value="F:adenine/guanine mispair binding"/>
    <property type="evidence" value="ECO:0007669"/>
    <property type="project" value="TreeGrafter"/>
</dbReference>
<dbReference type="Gene3D" id="3.90.79.10">
    <property type="entry name" value="Nucleoside Triphosphate Pyrophosphohydrolase"/>
    <property type="match status" value="1"/>
</dbReference>
<feature type="domain" description="Adenine DNA glycosylase C-terminal" evidence="13">
    <location>
        <begin position="72"/>
        <end position="181"/>
    </location>
</feature>
<organism evidence="14">
    <name type="scientific">marine metagenome</name>
    <dbReference type="NCBI Taxonomy" id="408172"/>
    <lineage>
        <taxon>unclassified sequences</taxon>
        <taxon>metagenomes</taxon>
        <taxon>ecological metagenomes</taxon>
    </lineage>
</organism>
<dbReference type="GO" id="GO:0006298">
    <property type="term" value="P:mismatch repair"/>
    <property type="evidence" value="ECO:0007669"/>
    <property type="project" value="TreeGrafter"/>
</dbReference>
<keyword evidence="8" id="KW-0378">Hydrolase</keyword>
<protein>
    <recommendedName>
        <fullName evidence="4">Adenine DNA glycosylase</fullName>
        <ecNumber evidence="3">3.2.2.31</ecNumber>
    </recommendedName>
</protein>
<dbReference type="SUPFAM" id="SSF48150">
    <property type="entry name" value="DNA-glycosylase"/>
    <property type="match status" value="1"/>
</dbReference>
<evidence type="ECO:0000256" key="6">
    <source>
        <dbReference type="ARBA" id="ARBA00022723"/>
    </source>
</evidence>
<dbReference type="InterPro" id="IPR029119">
    <property type="entry name" value="MutY_C"/>
</dbReference>
<dbReference type="AlphaFoldDB" id="A0A382NDP9"/>
<dbReference type="CDD" id="cd03431">
    <property type="entry name" value="NUDIX_DNA_Glycosylase_C-MutY"/>
    <property type="match status" value="1"/>
</dbReference>
<gene>
    <name evidence="14" type="ORF">METZ01_LOCUS311502</name>
</gene>
<dbReference type="Gene3D" id="1.10.1670.10">
    <property type="entry name" value="Helix-hairpin-Helix base-excision DNA repair enzymes (C-terminal)"/>
    <property type="match status" value="1"/>
</dbReference>
<evidence type="ECO:0000256" key="8">
    <source>
        <dbReference type="ARBA" id="ARBA00022801"/>
    </source>
</evidence>
<dbReference type="SUPFAM" id="SSF55811">
    <property type="entry name" value="Nudix"/>
    <property type="match status" value="1"/>
</dbReference>
<evidence type="ECO:0000259" key="13">
    <source>
        <dbReference type="Pfam" id="PF14815"/>
    </source>
</evidence>
<evidence type="ECO:0000256" key="7">
    <source>
        <dbReference type="ARBA" id="ARBA00022763"/>
    </source>
</evidence>
<evidence type="ECO:0000256" key="2">
    <source>
        <dbReference type="ARBA" id="ARBA00001966"/>
    </source>
</evidence>
<keyword evidence="6" id="KW-0479">Metal-binding</keyword>
<comment type="catalytic activity">
    <reaction evidence="1">
        <text>Hydrolyzes free adenine bases from 7,8-dihydro-8-oxoguanine:adenine mismatched double-stranded DNA, leaving an apurinic site.</text>
        <dbReference type="EC" id="3.2.2.31"/>
    </reaction>
</comment>
<evidence type="ECO:0000256" key="12">
    <source>
        <dbReference type="ARBA" id="ARBA00023295"/>
    </source>
</evidence>
<evidence type="ECO:0000256" key="10">
    <source>
        <dbReference type="ARBA" id="ARBA00023014"/>
    </source>
</evidence>
<keyword evidence="12" id="KW-0326">Glycosidase</keyword>
<keyword evidence="7" id="KW-0227">DNA damage</keyword>
<dbReference type="Pfam" id="PF14815">
    <property type="entry name" value="NUDIX_4"/>
    <property type="match status" value="1"/>
</dbReference>
<evidence type="ECO:0000256" key="3">
    <source>
        <dbReference type="ARBA" id="ARBA00012045"/>
    </source>
</evidence>
<dbReference type="GO" id="GO:0032357">
    <property type="term" value="F:oxidized purine DNA binding"/>
    <property type="evidence" value="ECO:0007669"/>
    <property type="project" value="TreeGrafter"/>
</dbReference>
<keyword evidence="11" id="KW-0234">DNA repair</keyword>
<dbReference type="SMART" id="SM00525">
    <property type="entry name" value="FES"/>
    <property type="match status" value="1"/>
</dbReference>
<evidence type="ECO:0000256" key="5">
    <source>
        <dbReference type="ARBA" id="ARBA00022485"/>
    </source>
</evidence>
<evidence type="ECO:0000256" key="11">
    <source>
        <dbReference type="ARBA" id="ARBA00023204"/>
    </source>
</evidence>
<dbReference type="GO" id="GO:0034039">
    <property type="term" value="F:8-oxo-7,8-dihydroguanine DNA N-glycosylase activity"/>
    <property type="evidence" value="ECO:0007669"/>
    <property type="project" value="TreeGrafter"/>
</dbReference>
<dbReference type="PANTHER" id="PTHR42944">
    <property type="entry name" value="ADENINE DNA GLYCOSYLASE"/>
    <property type="match status" value="1"/>
</dbReference>
<dbReference type="InterPro" id="IPR023170">
    <property type="entry name" value="HhH_base_excis_C"/>
</dbReference>
<dbReference type="GO" id="GO:0046872">
    <property type="term" value="F:metal ion binding"/>
    <property type="evidence" value="ECO:0007669"/>
    <property type="project" value="UniProtKB-KW"/>
</dbReference>
<keyword evidence="5" id="KW-0004">4Fe-4S</keyword>
<dbReference type="Pfam" id="PF10576">
    <property type="entry name" value="EndIII_4Fe-2S"/>
    <property type="match status" value="1"/>
</dbReference>
<dbReference type="GO" id="GO:0006284">
    <property type="term" value="P:base-excision repair"/>
    <property type="evidence" value="ECO:0007669"/>
    <property type="project" value="InterPro"/>
</dbReference>
<comment type="cofactor">
    <cofactor evidence="2">
        <name>[4Fe-4S] cluster</name>
        <dbReference type="ChEBI" id="CHEBI:49883"/>
    </cofactor>
</comment>
<feature type="non-terminal residue" evidence="14">
    <location>
        <position position="1"/>
    </location>
</feature>
<reference evidence="14" key="1">
    <citation type="submission" date="2018-05" db="EMBL/GenBank/DDBJ databases">
        <authorList>
            <person name="Lanie J.A."/>
            <person name="Ng W.-L."/>
            <person name="Kazmierczak K.M."/>
            <person name="Andrzejewski T.M."/>
            <person name="Davidsen T.M."/>
            <person name="Wayne K.J."/>
            <person name="Tettelin H."/>
            <person name="Glass J.I."/>
            <person name="Rusch D."/>
            <person name="Podicherti R."/>
            <person name="Tsui H.-C.T."/>
            <person name="Winkler M.E."/>
        </authorList>
    </citation>
    <scope>NUCLEOTIDE SEQUENCE</scope>
</reference>
<sequence length="198" mass="22015">LWNLAERNTPRSRGADYTQGIMDLGAMVCTRRRPHCDQCPLRDDCLAHTAERETAYPERKAKTEKAHKSTNMLVVRYGSKIYLEKRPEGGIWGGLYSFPEVKSKDHIPLWIKTTFKSSPSDITALAEVKHSFTHLDLDIQPFVVWLKEEPADTSRETASIWHEPGSLLNVGVAAPISGLIQTLTTAGCIGSKVVLLSA</sequence>
<evidence type="ECO:0000256" key="9">
    <source>
        <dbReference type="ARBA" id="ARBA00023004"/>
    </source>
</evidence>
<evidence type="ECO:0000313" key="14">
    <source>
        <dbReference type="EMBL" id="SVC58648.1"/>
    </source>
</evidence>
<evidence type="ECO:0000256" key="1">
    <source>
        <dbReference type="ARBA" id="ARBA00000843"/>
    </source>
</evidence>
<dbReference type="InterPro" id="IPR015797">
    <property type="entry name" value="NUDIX_hydrolase-like_dom_sf"/>
</dbReference>
<dbReference type="GO" id="GO:0000701">
    <property type="term" value="F:purine-specific mismatch base pair DNA N-glycosylase activity"/>
    <property type="evidence" value="ECO:0007669"/>
    <property type="project" value="UniProtKB-EC"/>
</dbReference>
<dbReference type="InterPro" id="IPR003651">
    <property type="entry name" value="Endonuclease3_FeS-loop_motif"/>
</dbReference>
<dbReference type="InterPro" id="IPR011257">
    <property type="entry name" value="DNA_glycosylase"/>
</dbReference>
<dbReference type="GO" id="GO:0051539">
    <property type="term" value="F:4 iron, 4 sulfur cluster binding"/>
    <property type="evidence" value="ECO:0007669"/>
    <property type="project" value="UniProtKB-KW"/>
</dbReference>
<dbReference type="EC" id="3.2.2.31" evidence="3"/>
<keyword evidence="10" id="KW-0411">Iron-sulfur</keyword>
<dbReference type="EMBL" id="UINC01099400">
    <property type="protein sequence ID" value="SVC58648.1"/>
    <property type="molecule type" value="Genomic_DNA"/>
</dbReference>
<keyword evidence="9" id="KW-0408">Iron</keyword>
<proteinExistence type="predicted"/>
<evidence type="ECO:0000256" key="4">
    <source>
        <dbReference type="ARBA" id="ARBA00022023"/>
    </source>
</evidence>